<dbReference type="SUPFAM" id="SSF53474">
    <property type="entry name" value="alpha/beta-Hydrolases"/>
    <property type="match status" value="1"/>
</dbReference>
<dbReference type="AlphaFoldDB" id="A0AAE1H8S3"/>
<keyword evidence="3" id="KW-0325">Glycoprotein</keyword>
<organism evidence="7 8">
    <name type="scientific">Frankliniella fusca</name>
    <dbReference type="NCBI Taxonomy" id="407009"/>
    <lineage>
        <taxon>Eukaryota</taxon>
        <taxon>Metazoa</taxon>
        <taxon>Ecdysozoa</taxon>
        <taxon>Arthropoda</taxon>
        <taxon>Hexapoda</taxon>
        <taxon>Insecta</taxon>
        <taxon>Pterygota</taxon>
        <taxon>Neoptera</taxon>
        <taxon>Paraneoptera</taxon>
        <taxon>Thysanoptera</taxon>
        <taxon>Terebrantia</taxon>
        <taxon>Thripoidea</taxon>
        <taxon>Thripidae</taxon>
        <taxon>Frankliniella</taxon>
    </lineage>
</organism>
<evidence type="ECO:0000256" key="3">
    <source>
        <dbReference type="ARBA" id="ARBA00023180"/>
    </source>
</evidence>
<evidence type="ECO:0000256" key="4">
    <source>
        <dbReference type="SAM" id="MobiDB-lite"/>
    </source>
</evidence>
<feature type="signal peptide" evidence="5">
    <location>
        <begin position="1"/>
        <end position="22"/>
    </location>
</feature>
<evidence type="ECO:0000256" key="2">
    <source>
        <dbReference type="ARBA" id="ARBA00022729"/>
    </source>
</evidence>
<evidence type="ECO:0000313" key="7">
    <source>
        <dbReference type="EMBL" id="KAK3916937.1"/>
    </source>
</evidence>
<evidence type="ECO:0000256" key="5">
    <source>
        <dbReference type="SAM" id="SignalP"/>
    </source>
</evidence>
<dbReference type="InterPro" id="IPR002018">
    <property type="entry name" value="CarbesteraseB"/>
</dbReference>
<keyword evidence="8" id="KW-1185">Reference proteome</keyword>
<feature type="domain" description="Carboxylesterase type B" evidence="6">
    <location>
        <begin position="160"/>
        <end position="267"/>
    </location>
</feature>
<accession>A0AAE1H8S3</accession>
<sequence>MSAALSWAGVAVLVLAAALASAAPAPQDQRGAFADLSPFAGLGGLGAHDDQAGKEDGEDAERQSILWRAMPKPRAAAPPAPSSSGTLREILGRVRNPKKSAQFTPTGVLAEGADSDMISDPGPPPSYPYHHHQHTDDNPPGAAGRGHGGVPRYSSSGVTREIAVRQGRLVGVVRAVPGFGEVHQFLGLPYAEPPVGSQRFMPPASPSQWKGLRVADRFGHVCPQVLPDLSLLNVSAGRLSAVQRLVPYLQDQSEDCLYLNVYAPAAGESAAKLERYER</sequence>
<feature type="chain" id="PRO_5042169296" evidence="5">
    <location>
        <begin position="23"/>
        <end position="278"/>
    </location>
</feature>
<dbReference type="InterPro" id="IPR051093">
    <property type="entry name" value="Neuroligin/BSAL"/>
</dbReference>
<dbReference type="InterPro" id="IPR019819">
    <property type="entry name" value="Carboxylesterase_B_CS"/>
</dbReference>
<gene>
    <name evidence="7" type="ORF">KUF71_006645</name>
</gene>
<dbReference type="EMBL" id="JAHWGI010000641">
    <property type="protein sequence ID" value="KAK3916937.1"/>
    <property type="molecule type" value="Genomic_DNA"/>
</dbReference>
<name>A0AAE1H8S3_9NEOP</name>
<dbReference type="PANTHER" id="PTHR43903">
    <property type="entry name" value="NEUROLIGIN"/>
    <property type="match status" value="1"/>
</dbReference>
<dbReference type="PROSITE" id="PS00941">
    <property type="entry name" value="CARBOXYLESTERASE_B_2"/>
    <property type="match status" value="1"/>
</dbReference>
<evidence type="ECO:0000313" key="8">
    <source>
        <dbReference type="Proteomes" id="UP001219518"/>
    </source>
</evidence>
<reference evidence="7" key="2">
    <citation type="journal article" date="2023" name="BMC Genomics">
        <title>Pest status, molecular evolution, and epigenetic factors derived from the genome assembly of Frankliniella fusca, a thysanopteran phytovirus vector.</title>
        <authorList>
            <person name="Catto M.A."/>
            <person name="Labadie P.E."/>
            <person name="Jacobson A.L."/>
            <person name="Kennedy G.G."/>
            <person name="Srinivasan R."/>
            <person name="Hunt B.G."/>
        </authorList>
    </citation>
    <scope>NUCLEOTIDE SEQUENCE</scope>
    <source>
        <strain evidence="7">PL_HMW_Pooled</strain>
    </source>
</reference>
<feature type="region of interest" description="Disordered" evidence="4">
    <location>
        <begin position="110"/>
        <end position="157"/>
    </location>
</feature>
<dbReference type="InterPro" id="IPR029058">
    <property type="entry name" value="AB_hydrolase_fold"/>
</dbReference>
<evidence type="ECO:0000256" key="1">
    <source>
        <dbReference type="ARBA" id="ARBA00005964"/>
    </source>
</evidence>
<dbReference type="Gene3D" id="3.40.50.1820">
    <property type="entry name" value="alpha/beta hydrolase"/>
    <property type="match status" value="1"/>
</dbReference>
<proteinExistence type="inferred from homology"/>
<dbReference type="Proteomes" id="UP001219518">
    <property type="component" value="Unassembled WGS sequence"/>
</dbReference>
<reference evidence="7" key="1">
    <citation type="submission" date="2021-07" db="EMBL/GenBank/DDBJ databases">
        <authorList>
            <person name="Catto M.A."/>
            <person name="Jacobson A."/>
            <person name="Kennedy G."/>
            <person name="Labadie P."/>
            <person name="Hunt B.G."/>
            <person name="Srinivasan R."/>
        </authorList>
    </citation>
    <scope>NUCLEOTIDE SEQUENCE</scope>
    <source>
        <strain evidence="7">PL_HMW_Pooled</strain>
        <tissue evidence="7">Head</tissue>
    </source>
</reference>
<keyword evidence="2 5" id="KW-0732">Signal</keyword>
<comment type="caution">
    <text evidence="7">The sequence shown here is derived from an EMBL/GenBank/DDBJ whole genome shotgun (WGS) entry which is preliminary data.</text>
</comment>
<protein>
    <submittedName>
        <fullName evidence="7">Neuroligin 4-like</fullName>
    </submittedName>
</protein>
<dbReference type="Pfam" id="PF00135">
    <property type="entry name" value="COesterase"/>
    <property type="match status" value="1"/>
</dbReference>
<evidence type="ECO:0000259" key="6">
    <source>
        <dbReference type="Pfam" id="PF00135"/>
    </source>
</evidence>
<comment type="similarity">
    <text evidence="1">Belongs to the type-B carboxylesterase/lipase family.</text>
</comment>